<dbReference type="EMBL" id="SOBT01000012">
    <property type="protein sequence ID" value="TDU24307.1"/>
    <property type="molecule type" value="Genomic_DNA"/>
</dbReference>
<reference evidence="1 2" key="1">
    <citation type="submission" date="2019-03" db="EMBL/GenBank/DDBJ databases">
        <title>Genomic Encyclopedia of Type Strains, Phase IV (KMG-IV): sequencing the most valuable type-strain genomes for metagenomic binning, comparative biology and taxonomic classification.</title>
        <authorList>
            <person name="Goeker M."/>
        </authorList>
    </citation>
    <scope>NUCLEOTIDE SEQUENCE [LARGE SCALE GENOMIC DNA]</scope>
    <source>
        <strain evidence="1 2">DSM 26377</strain>
    </source>
</reference>
<name>A0A4R7NTL2_9GAMM</name>
<gene>
    <name evidence="1" type="ORF">DFR24_4573</name>
</gene>
<dbReference type="Proteomes" id="UP000295341">
    <property type="component" value="Unassembled WGS sequence"/>
</dbReference>
<keyword evidence="2" id="KW-1185">Reference proteome</keyword>
<comment type="caution">
    <text evidence="1">The sequence shown here is derived from an EMBL/GenBank/DDBJ whole genome shotgun (WGS) entry which is preliminary data.</text>
</comment>
<sequence>MAARVARLAPIPTHEAAWGPSSEARAGSCGQLVGKVLNKQKRRLGDIPVRAA</sequence>
<dbReference type="RefSeq" id="WP_162851384.1">
    <property type="nucleotide sequence ID" value="NZ_MWIN01000003.1"/>
</dbReference>
<dbReference type="AlphaFoldDB" id="A0A4R7NTL2"/>
<organism evidence="1 2">
    <name type="scientific">Panacagrimonas perspica</name>
    <dbReference type="NCBI Taxonomy" id="381431"/>
    <lineage>
        <taxon>Bacteria</taxon>
        <taxon>Pseudomonadati</taxon>
        <taxon>Pseudomonadota</taxon>
        <taxon>Gammaproteobacteria</taxon>
        <taxon>Nevskiales</taxon>
        <taxon>Nevskiaceae</taxon>
        <taxon>Panacagrimonas</taxon>
    </lineage>
</organism>
<evidence type="ECO:0000313" key="1">
    <source>
        <dbReference type="EMBL" id="TDU24307.1"/>
    </source>
</evidence>
<protein>
    <submittedName>
        <fullName evidence="1">Uncharacterized protein</fullName>
    </submittedName>
</protein>
<evidence type="ECO:0000313" key="2">
    <source>
        <dbReference type="Proteomes" id="UP000295341"/>
    </source>
</evidence>
<proteinExistence type="predicted"/>
<accession>A0A4R7NTL2</accession>